<evidence type="ECO:0000313" key="1">
    <source>
        <dbReference type="EMBL" id="RIB08820.1"/>
    </source>
</evidence>
<dbReference type="Proteomes" id="UP000266673">
    <property type="component" value="Unassembled WGS sequence"/>
</dbReference>
<dbReference type="AlphaFoldDB" id="A0A397UF81"/>
<reference evidence="1 2" key="1">
    <citation type="submission" date="2018-06" db="EMBL/GenBank/DDBJ databases">
        <title>Comparative genomics reveals the genomic features of Rhizophagus irregularis, R. cerebriforme, R. diaphanum and Gigaspora rosea, and their symbiotic lifestyle signature.</title>
        <authorList>
            <person name="Morin E."/>
            <person name="San Clemente H."/>
            <person name="Chen E.C.H."/>
            <person name="De La Providencia I."/>
            <person name="Hainaut M."/>
            <person name="Kuo A."/>
            <person name="Kohler A."/>
            <person name="Murat C."/>
            <person name="Tang N."/>
            <person name="Roy S."/>
            <person name="Loubradou J."/>
            <person name="Henrissat B."/>
            <person name="Grigoriev I.V."/>
            <person name="Corradi N."/>
            <person name="Roux C."/>
            <person name="Martin F.M."/>
        </authorList>
    </citation>
    <scope>NUCLEOTIDE SEQUENCE [LARGE SCALE GENOMIC DNA]</scope>
    <source>
        <strain evidence="1 2">DAOM 194757</strain>
    </source>
</reference>
<accession>A0A397UF81</accession>
<proteinExistence type="predicted"/>
<comment type="caution">
    <text evidence="1">The sequence shown here is derived from an EMBL/GenBank/DDBJ whole genome shotgun (WGS) entry which is preliminary data.</text>
</comment>
<gene>
    <name evidence="1" type="ORF">C2G38_2210589</name>
</gene>
<organism evidence="1 2">
    <name type="scientific">Gigaspora rosea</name>
    <dbReference type="NCBI Taxonomy" id="44941"/>
    <lineage>
        <taxon>Eukaryota</taxon>
        <taxon>Fungi</taxon>
        <taxon>Fungi incertae sedis</taxon>
        <taxon>Mucoromycota</taxon>
        <taxon>Glomeromycotina</taxon>
        <taxon>Glomeromycetes</taxon>
        <taxon>Diversisporales</taxon>
        <taxon>Gigasporaceae</taxon>
        <taxon>Gigaspora</taxon>
    </lineage>
</organism>
<name>A0A397UF81_9GLOM</name>
<dbReference type="EMBL" id="QKWP01001456">
    <property type="protein sequence ID" value="RIB08820.1"/>
    <property type="molecule type" value="Genomic_DNA"/>
</dbReference>
<protein>
    <submittedName>
        <fullName evidence="1">Uncharacterized protein</fullName>
    </submittedName>
</protein>
<evidence type="ECO:0000313" key="2">
    <source>
        <dbReference type="Proteomes" id="UP000266673"/>
    </source>
</evidence>
<keyword evidence="2" id="KW-1185">Reference proteome</keyword>
<sequence length="62" mass="7089">MTTLWLTRGSPINDLIPYIAGLGPEVEEKNYCRRYFVPFGIEGEKSSYAKDGDLAKFYLKLL</sequence>
<dbReference type="OrthoDB" id="191139at2759"/>